<protein>
    <submittedName>
        <fullName evidence="1">Uncharacterized protein</fullName>
    </submittedName>
</protein>
<name>A0A0P0R955_9BURK</name>
<dbReference type="EMBL" id="CP012746">
    <property type="protein sequence ID" value="ALL64810.1"/>
    <property type="molecule type" value="Genomic_DNA"/>
</dbReference>
<organism evidence="1 2">
    <name type="scientific">Paraburkholderia caribensis MBA4</name>
    <dbReference type="NCBI Taxonomy" id="1323664"/>
    <lineage>
        <taxon>Bacteria</taxon>
        <taxon>Pseudomonadati</taxon>
        <taxon>Pseudomonadota</taxon>
        <taxon>Betaproteobacteria</taxon>
        <taxon>Burkholderiales</taxon>
        <taxon>Burkholderiaceae</taxon>
        <taxon>Paraburkholderia</taxon>
    </lineage>
</organism>
<gene>
    <name evidence="1" type="ORF">K788_0002317</name>
</gene>
<accession>A0A0P0R955</accession>
<dbReference type="AlphaFoldDB" id="A0A0P0R955"/>
<dbReference type="Proteomes" id="UP000019146">
    <property type="component" value="Chromosome 1"/>
</dbReference>
<dbReference type="KEGG" id="bcai:K788_0002317"/>
<proteinExistence type="predicted"/>
<sequence length="44" mass="4775">MFAYALKETCRHTASRNPTGSAALSNHARRALQAGCFSHPCLPM</sequence>
<reference evidence="1 2" key="1">
    <citation type="journal article" date="2014" name="Genome Announc.">
        <title>Draft Genome Sequence of the Haloacid-Degrading Burkholderia caribensis Strain MBA4.</title>
        <authorList>
            <person name="Pan Y."/>
            <person name="Kong K.F."/>
            <person name="Tsang J.S."/>
        </authorList>
    </citation>
    <scope>NUCLEOTIDE SEQUENCE [LARGE SCALE GENOMIC DNA]</scope>
    <source>
        <strain evidence="1 2">MBA4</strain>
    </source>
</reference>
<evidence type="ECO:0000313" key="2">
    <source>
        <dbReference type="Proteomes" id="UP000019146"/>
    </source>
</evidence>
<evidence type="ECO:0000313" key="1">
    <source>
        <dbReference type="EMBL" id="ALL64810.1"/>
    </source>
</evidence>